<dbReference type="InterPro" id="IPR000160">
    <property type="entry name" value="GGDEF_dom"/>
</dbReference>
<feature type="coiled-coil region" evidence="3">
    <location>
        <begin position="367"/>
        <end position="401"/>
    </location>
</feature>
<dbReference type="Gene3D" id="3.30.70.270">
    <property type="match status" value="1"/>
</dbReference>
<dbReference type="GO" id="GO:0043709">
    <property type="term" value="P:cell adhesion involved in single-species biofilm formation"/>
    <property type="evidence" value="ECO:0007669"/>
    <property type="project" value="TreeGrafter"/>
</dbReference>
<dbReference type="SMART" id="SM00267">
    <property type="entry name" value="GGDEF"/>
    <property type="match status" value="1"/>
</dbReference>
<organism evidence="6 7">
    <name type="scientific">Pseudoduganella dura</name>
    <dbReference type="NCBI Taxonomy" id="321982"/>
    <lineage>
        <taxon>Bacteria</taxon>
        <taxon>Pseudomonadati</taxon>
        <taxon>Pseudomonadota</taxon>
        <taxon>Betaproteobacteria</taxon>
        <taxon>Burkholderiales</taxon>
        <taxon>Oxalobacteraceae</taxon>
        <taxon>Telluria group</taxon>
        <taxon>Pseudoduganella</taxon>
    </lineage>
</organism>
<evidence type="ECO:0000256" key="2">
    <source>
        <dbReference type="ARBA" id="ARBA00034247"/>
    </source>
</evidence>
<protein>
    <recommendedName>
        <fullName evidence="1">diguanylate cyclase</fullName>
        <ecNumber evidence="1">2.7.7.65</ecNumber>
    </recommendedName>
</protein>
<evidence type="ECO:0000256" key="4">
    <source>
        <dbReference type="SAM" id="Phobius"/>
    </source>
</evidence>
<dbReference type="Gene3D" id="3.40.50.2300">
    <property type="match status" value="1"/>
</dbReference>
<evidence type="ECO:0000313" key="6">
    <source>
        <dbReference type="EMBL" id="MUI15068.1"/>
    </source>
</evidence>
<sequence>MVLSHQPPSVTQHFARLLLLGGCWLALAIGALWPAHAHAASERRVLMLYSLGPDAVSAWQRLVHDGMYDELSRRAPGNIPAIYEERFDANRVGAEAAGAGLAPHLRSKYAHVPLHVVVAEGEVAARFLGDHPELFPGVPRFYINYGHTGWRPTDGTAIAVDPDFNRAVGIVPRVSPHIRHLVVVGDSSARGQRWIAAIRAAAPRYAAQLTFEYWDKQDYEQVMERLRGLDRDSALLLLAAGLTDKAGQLNPHELAHRIAAASHVPVFTHLDSLVLPGMVGGYVISGEGVGRTIARVLLGQRSDDIALQRYVFDAPTVERFGLRNLPADAKLLNRPDSVWDRYRWQIISGIALIVLEAVLISALVVALRERRRTLAALNDERDHLEERVQRRTQQLQMANIRLEELATTDPLTGIANRRKMTEEIAAELERARRFGHPLSVLMVDIDFFKRINDTYGHDTGDGAIVALAQLLAGSLRAIDTAARFGGEEFVVLMPETDETVATVAAERLRAAAAALRVPAEDGTDVTLTISIGLASAARDDTPSALLMRADKALYRAKQEGRDRVVRFDARLGAGGVG</sequence>
<accession>A0A6I3XRB4</accession>
<dbReference type="EMBL" id="WNWM01000002">
    <property type="protein sequence ID" value="MUI15068.1"/>
    <property type="molecule type" value="Genomic_DNA"/>
</dbReference>
<evidence type="ECO:0000313" key="7">
    <source>
        <dbReference type="Proteomes" id="UP000431684"/>
    </source>
</evidence>
<keyword evidence="4" id="KW-0472">Membrane</keyword>
<dbReference type="EC" id="2.7.7.65" evidence="1"/>
<keyword evidence="7" id="KW-1185">Reference proteome</keyword>
<dbReference type="FunFam" id="3.30.70.270:FF:000001">
    <property type="entry name" value="Diguanylate cyclase domain protein"/>
    <property type="match status" value="1"/>
</dbReference>
<dbReference type="GO" id="GO:0052621">
    <property type="term" value="F:diguanylate cyclase activity"/>
    <property type="evidence" value="ECO:0007669"/>
    <property type="project" value="UniProtKB-EC"/>
</dbReference>
<dbReference type="SUPFAM" id="SSF55073">
    <property type="entry name" value="Nucleotide cyclase"/>
    <property type="match status" value="1"/>
</dbReference>
<dbReference type="GO" id="GO:1902201">
    <property type="term" value="P:negative regulation of bacterial-type flagellum-dependent cell motility"/>
    <property type="evidence" value="ECO:0007669"/>
    <property type="project" value="TreeGrafter"/>
</dbReference>
<dbReference type="Pfam" id="PF00990">
    <property type="entry name" value="GGDEF"/>
    <property type="match status" value="1"/>
</dbReference>
<dbReference type="PANTHER" id="PTHR45138">
    <property type="entry name" value="REGULATORY COMPONENTS OF SENSORY TRANSDUCTION SYSTEM"/>
    <property type="match status" value="1"/>
</dbReference>
<evidence type="ECO:0000256" key="1">
    <source>
        <dbReference type="ARBA" id="ARBA00012528"/>
    </source>
</evidence>
<gene>
    <name evidence="6" type="ORF">GJV26_21750</name>
</gene>
<proteinExistence type="predicted"/>
<dbReference type="NCBIfam" id="TIGR00254">
    <property type="entry name" value="GGDEF"/>
    <property type="match status" value="1"/>
</dbReference>
<dbReference type="PROSITE" id="PS50887">
    <property type="entry name" value="GGDEF"/>
    <property type="match status" value="1"/>
</dbReference>
<keyword evidence="3" id="KW-0175">Coiled coil</keyword>
<evidence type="ECO:0000256" key="3">
    <source>
        <dbReference type="SAM" id="Coils"/>
    </source>
</evidence>
<dbReference type="GO" id="GO:0005886">
    <property type="term" value="C:plasma membrane"/>
    <property type="evidence" value="ECO:0007669"/>
    <property type="project" value="TreeGrafter"/>
</dbReference>
<dbReference type="RefSeq" id="WP_155710798.1">
    <property type="nucleotide sequence ID" value="NZ_BMWU01000025.1"/>
</dbReference>
<keyword evidence="4" id="KW-1133">Transmembrane helix</keyword>
<name>A0A6I3XRB4_9BURK</name>
<evidence type="ECO:0000259" key="5">
    <source>
        <dbReference type="PROSITE" id="PS50887"/>
    </source>
</evidence>
<comment type="caution">
    <text evidence="6">The sequence shown here is derived from an EMBL/GenBank/DDBJ whole genome shotgun (WGS) entry which is preliminary data.</text>
</comment>
<dbReference type="CDD" id="cd01949">
    <property type="entry name" value="GGDEF"/>
    <property type="match status" value="1"/>
</dbReference>
<dbReference type="InterPro" id="IPR050469">
    <property type="entry name" value="Diguanylate_Cyclase"/>
</dbReference>
<dbReference type="InterPro" id="IPR043128">
    <property type="entry name" value="Rev_trsase/Diguanyl_cyclase"/>
</dbReference>
<dbReference type="Proteomes" id="UP000431684">
    <property type="component" value="Unassembled WGS sequence"/>
</dbReference>
<keyword evidence="4" id="KW-0812">Transmembrane</keyword>
<dbReference type="AlphaFoldDB" id="A0A6I3XRB4"/>
<comment type="catalytic activity">
    <reaction evidence="2">
        <text>2 GTP = 3',3'-c-di-GMP + 2 diphosphate</text>
        <dbReference type="Rhea" id="RHEA:24898"/>
        <dbReference type="ChEBI" id="CHEBI:33019"/>
        <dbReference type="ChEBI" id="CHEBI:37565"/>
        <dbReference type="ChEBI" id="CHEBI:58805"/>
        <dbReference type="EC" id="2.7.7.65"/>
    </reaction>
</comment>
<feature type="transmembrane region" description="Helical" evidence="4">
    <location>
        <begin position="344"/>
        <end position="367"/>
    </location>
</feature>
<reference evidence="6 7" key="1">
    <citation type="submission" date="2019-11" db="EMBL/GenBank/DDBJ databases">
        <title>Draft Genome Sequences of Six Type Strains of the Genus Massilia.</title>
        <authorList>
            <person name="Miess H."/>
            <person name="Frediansyah A."/>
            <person name="Goeker M."/>
            <person name="Gross H."/>
        </authorList>
    </citation>
    <scope>NUCLEOTIDE SEQUENCE [LARGE SCALE GENOMIC DNA]</scope>
    <source>
        <strain evidence="6 7">DSM 17513</strain>
    </source>
</reference>
<dbReference type="PANTHER" id="PTHR45138:SF9">
    <property type="entry name" value="DIGUANYLATE CYCLASE DGCM-RELATED"/>
    <property type="match status" value="1"/>
</dbReference>
<feature type="domain" description="GGDEF" evidence="5">
    <location>
        <begin position="436"/>
        <end position="569"/>
    </location>
</feature>
<dbReference type="OrthoDB" id="9812260at2"/>
<dbReference type="InterPro" id="IPR029787">
    <property type="entry name" value="Nucleotide_cyclase"/>
</dbReference>